<feature type="transmembrane region" description="Helical" evidence="8">
    <location>
        <begin position="305"/>
        <end position="326"/>
    </location>
</feature>
<comment type="subcellular location">
    <subcellularLocation>
        <location evidence="1">Membrane</location>
    </subcellularLocation>
</comment>
<evidence type="ECO:0000313" key="11">
    <source>
        <dbReference type="Proteomes" id="UP000236161"/>
    </source>
</evidence>
<evidence type="ECO:0000259" key="9">
    <source>
        <dbReference type="Pfam" id="PF01490"/>
    </source>
</evidence>
<dbReference type="STRING" id="1088818.A0A2I0APG8"/>
<dbReference type="PANTHER" id="PTHR48017">
    <property type="entry name" value="OS05G0424000 PROTEIN-RELATED"/>
    <property type="match status" value="1"/>
</dbReference>
<protein>
    <submittedName>
        <fullName evidence="10">Amino acid permease 8</fullName>
    </submittedName>
</protein>
<evidence type="ECO:0000256" key="8">
    <source>
        <dbReference type="SAM" id="Phobius"/>
    </source>
</evidence>
<dbReference type="GO" id="GO:0016020">
    <property type="term" value="C:membrane"/>
    <property type="evidence" value="ECO:0007669"/>
    <property type="project" value="UniProtKB-SubCell"/>
</dbReference>
<evidence type="ECO:0000256" key="2">
    <source>
        <dbReference type="ARBA" id="ARBA00022448"/>
    </source>
</evidence>
<feature type="transmembrane region" description="Helical" evidence="8">
    <location>
        <begin position="55"/>
        <end position="77"/>
    </location>
</feature>
<keyword evidence="2" id="KW-0813">Transport</keyword>
<dbReference type="EMBL" id="KZ451968">
    <property type="protein sequence ID" value="PKA57415.1"/>
    <property type="molecule type" value="Genomic_DNA"/>
</dbReference>
<accession>A0A2I0APG8</accession>
<sequence length="504" mass="56563">MSDSGTESKLEEKTEMAEDDGRRRTGTLYTATAHAITAIIGSGVLALPWSVAQMGWIIGPFALIACAVITYFTAILLSDCYRTPDPIHGKRNHTYMDVVRSCLGNSLCKFVYLHRNRFHVELRKTCMFLRISSRLGPSDVVVCMIAQYALLWGTMIGYTITAATSMMTISRSHCFHYKGHNAQCSTSGNLYLILFGLVEVVLSQFPNLEKITIISVIAAAMSFAYSFISLFLCAFKLASNHYLQGTILGVKISTAEVSPSRKIWHAFQALGNIAFAYTYSMLLIEIQDTIKSPPPENQTMKRASFYGISVTTIFYVSVGCVGYAAFGNTAPGNVLTEFYEPFWLVDIANIAVFVHLIGAFQVYGQPIYAKYEDYLSQKWPESIFFNKQYRLPLLFWKTQSFRFTICKLILRTAFVVLTTLIAMMLPFFNSIVGLLGAIAFWPLTVYFPVSMFMAQAKIKRGRWKWTMLHLLSAVALIVSIVAAAGSIEDIMQRLRHATLFKTRL</sequence>
<feature type="transmembrane region" description="Helical" evidence="8">
    <location>
        <begin position="466"/>
        <end position="487"/>
    </location>
</feature>
<feature type="transmembrane region" description="Helical" evidence="8">
    <location>
        <begin position="342"/>
        <end position="363"/>
    </location>
</feature>
<keyword evidence="3 8" id="KW-0812">Transmembrane</keyword>
<evidence type="ECO:0000256" key="5">
    <source>
        <dbReference type="ARBA" id="ARBA00022989"/>
    </source>
</evidence>
<dbReference type="Proteomes" id="UP000236161">
    <property type="component" value="Unassembled WGS sequence"/>
</dbReference>
<dbReference type="InterPro" id="IPR013057">
    <property type="entry name" value="AA_transpt_TM"/>
</dbReference>
<organism evidence="10 11">
    <name type="scientific">Apostasia shenzhenica</name>
    <dbReference type="NCBI Taxonomy" id="1088818"/>
    <lineage>
        <taxon>Eukaryota</taxon>
        <taxon>Viridiplantae</taxon>
        <taxon>Streptophyta</taxon>
        <taxon>Embryophyta</taxon>
        <taxon>Tracheophyta</taxon>
        <taxon>Spermatophyta</taxon>
        <taxon>Magnoliopsida</taxon>
        <taxon>Liliopsida</taxon>
        <taxon>Asparagales</taxon>
        <taxon>Orchidaceae</taxon>
        <taxon>Apostasioideae</taxon>
        <taxon>Apostasia</taxon>
    </lineage>
</organism>
<evidence type="ECO:0000313" key="10">
    <source>
        <dbReference type="EMBL" id="PKA57415.1"/>
    </source>
</evidence>
<dbReference type="OrthoDB" id="40134at2759"/>
<proteinExistence type="predicted"/>
<feature type="domain" description="Amino acid transporter transmembrane" evidence="9">
    <location>
        <begin position="25"/>
        <end position="488"/>
    </location>
</feature>
<dbReference type="GO" id="GO:0006865">
    <property type="term" value="P:amino acid transport"/>
    <property type="evidence" value="ECO:0007669"/>
    <property type="project" value="UniProtKB-KW"/>
</dbReference>
<evidence type="ECO:0000256" key="6">
    <source>
        <dbReference type="ARBA" id="ARBA00023136"/>
    </source>
</evidence>
<name>A0A2I0APG8_9ASPA</name>
<keyword evidence="4" id="KW-0029">Amino-acid transport</keyword>
<gene>
    <name evidence="10" type="primary">AAP8</name>
    <name evidence="10" type="ORF">AXF42_Ash013603</name>
</gene>
<feature type="transmembrane region" description="Helical" evidence="8">
    <location>
        <begin position="434"/>
        <end position="454"/>
    </location>
</feature>
<feature type="transmembrane region" description="Helical" evidence="8">
    <location>
        <begin position="408"/>
        <end position="428"/>
    </location>
</feature>
<evidence type="ECO:0000256" key="1">
    <source>
        <dbReference type="ARBA" id="ARBA00004370"/>
    </source>
</evidence>
<feature type="transmembrane region" description="Helical" evidence="8">
    <location>
        <begin position="214"/>
        <end position="238"/>
    </location>
</feature>
<feature type="transmembrane region" description="Helical" evidence="8">
    <location>
        <begin position="28"/>
        <end position="49"/>
    </location>
</feature>
<evidence type="ECO:0000256" key="4">
    <source>
        <dbReference type="ARBA" id="ARBA00022970"/>
    </source>
</evidence>
<dbReference type="Pfam" id="PF01490">
    <property type="entry name" value="Aa_trans"/>
    <property type="match status" value="1"/>
</dbReference>
<dbReference type="AlphaFoldDB" id="A0A2I0APG8"/>
<keyword evidence="11" id="KW-1185">Reference proteome</keyword>
<feature type="transmembrane region" description="Helical" evidence="8">
    <location>
        <begin position="140"/>
        <end position="160"/>
    </location>
</feature>
<keyword evidence="5 8" id="KW-1133">Transmembrane helix</keyword>
<feature type="region of interest" description="Disordered" evidence="7">
    <location>
        <begin position="1"/>
        <end position="22"/>
    </location>
</feature>
<evidence type="ECO:0000256" key="3">
    <source>
        <dbReference type="ARBA" id="ARBA00022692"/>
    </source>
</evidence>
<evidence type="ECO:0000256" key="7">
    <source>
        <dbReference type="SAM" id="MobiDB-lite"/>
    </source>
</evidence>
<keyword evidence="6 8" id="KW-0472">Membrane</keyword>
<reference evidence="10 11" key="1">
    <citation type="journal article" date="2017" name="Nature">
        <title>The Apostasia genome and the evolution of orchids.</title>
        <authorList>
            <person name="Zhang G.Q."/>
            <person name="Liu K.W."/>
            <person name="Li Z."/>
            <person name="Lohaus R."/>
            <person name="Hsiao Y.Y."/>
            <person name="Niu S.C."/>
            <person name="Wang J.Y."/>
            <person name="Lin Y.C."/>
            <person name="Xu Q."/>
            <person name="Chen L.J."/>
            <person name="Yoshida K."/>
            <person name="Fujiwara S."/>
            <person name="Wang Z.W."/>
            <person name="Zhang Y.Q."/>
            <person name="Mitsuda N."/>
            <person name="Wang M."/>
            <person name="Liu G.H."/>
            <person name="Pecoraro L."/>
            <person name="Huang H.X."/>
            <person name="Xiao X.J."/>
            <person name="Lin M."/>
            <person name="Wu X.Y."/>
            <person name="Wu W.L."/>
            <person name="Chen Y.Y."/>
            <person name="Chang S.B."/>
            <person name="Sakamoto S."/>
            <person name="Ohme-Takagi M."/>
            <person name="Yagi M."/>
            <person name="Zeng S.J."/>
            <person name="Shen C.Y."/>
            <person name="Yeh C.M."/>
            <person name="Luo Y.B."/>
            <person name="Tsai W.C."/>
            <person name="Van de Peer Y."/>
            <person name="Liu Z.J."/>
        </authorList>
    </citation>
    <scope>NUCLEOTIDE SEQUENCE [LARGE SCALE GENOMIC DNA]</scope>
    <source>
        <strain evidence="11">cv. Shenzhen</strain>
        <tissue evidence="10">Stem</tissue>
    </source>
</reference>